<accession>A0ACB8ZUX4</accession>
<reference evidence="2" key="1">
    <citation type="journal article" date="2022" name="Mol. Ecol. Resour.">
        <title>The genomes of chicory, endive, great burdock and yacon provide insights into Asteraceae palaeo-polyploidization history and plant inulin production.</title>
        <authorList>
            <person name="Fan W."/>
            <person name="Wang S."/>
            <person name="Wang H."/>
            <person name="Wang A."/>
            <person name="Jiang F."/>
            <person name="Liu H."/>
            <person name="Zhao H."/>
            <person name="Xu D."/>
            <person name="Zhang Y."/>
        </authorList>
    </citation>
    <scope>NUCLEOTIDE SEQUENCE [LARGE SCALE GENOMIC DNA]</scope>
    <source>
        <strain evidence="2">cv. Punajuju</strain>
    </source>
</reference>
<evidence type="ECO:0000313" key="2">
    <source>
        <dbReference type="Proteomes" id="UP001055811"/>
    </source>
</evidence>
<dbReference type="EMBL" id="CM042016">
    <property type="protein sequence ID" value="KAI3701352.1"/>
    <property type="molecule type" value="Genomic_DNA"/>
</dbReference>
<keyword evidence="2" id="KW-1185">Reference proteome</keyword>
<protein>
    <submittedName>
        <fullName evidence="1">Uncharacterized protein</fullName>
    </submittedName>
</protein>
<dbReference type="Proteomes" id="UP001055811">
    <property type="component" value="Linkage Group LG08"/>
</dbReference>
<sequence length="459" mass="50635">MLNPLNSAGFWKGSKTLQTLIGSCSSSESQGFSCRRKIWYRSEDVYETISGIDLVLLLEALRRSVPSVPTASSKTRNSVAMLSTFAVQVDQNSGLYSLQEKKCQLYQVKGKQQLLKLGYLVIMLPQVETKANDDVRLDLRGQRICSLNGGPNMSPNLMKPMTDILLWQFVNHRDNLLSSLEGIEILKWVKDTESMAATLAFLQIPTVPSKSSSPSQCLIPSADSTKIHLSNHPINALQHLKSISLPLSAVTLPFLLNPQDAFAAGGEFGILEGRSLALIHPIVMGGLFVYTLYAGYLGWQWRRVRTIQDEINELKKQEKPVAVTPEGTPLQPTTPSPVQAKIQQLSEERKELIKGQYKEKHFNAGSILLAFGVFESVGGGVNTYLRTGKLFPGPHLYAGAAITVLWAAAAALVPPMQKGSETARNLHIALNVLNVLLFIWQIPTGLDIVLKVFEFTKWP</sequence>
<name>A0ACB8ZUX4_CICIN</name>
<reference evidence="1 2" key="2">
    <citation type="journal article" date="2022" name="Mol. Ecol. Resour.">
        <title>The genomes of chicory, endive, great burdock and yacon provide insights into Asteraceae paleo-polyploidization history and plant inulin production.</title>
        <authorList>
            <person name="Fan W."/>
            <person name="Wang S."/>
            <person name="Wang H."/>
            <person name="Wang A."/>
            <person name="Jiang F."/>
            <person name="Liu H."/>
            <person name="Zhao H."/>
            <person name="Xu D."/>
            <person name="Zhang Y."/>
        </authorList>
    </citation>
    <scope>NUCLEOTIDE SEQUENCE [LARGE SCALE GENOMIC DNA]</scope>
    <source>
        <strain evidence="2">cv. Punajuju</strain>
        <tissue evidence="1">Leaves</tissue>
    </source>
</reference>
<organism evidence="1 2">
    <name type="scientific">Cichorium intybus</name>
    <name type="common">Chicory</name>
    <dbReference type="NCBI Taxonomy" id="13427"/>
    <lineage>
        <taxon>Eukaryota</taxon>
        <taxon>Viridiplantae</taxon>
        <taxon>Streptophyta</taxon>
        <taxon>Embryophyta</taxon>
        <taxon>Tracheophyta</taxon>
        <taxon>Spermatophyta</taxon>
        <taxon>Magnoliopsida</taxon>
        <taxon>eudicotyledons</taxon>
        <taxon>Gunneridae</taxon>
        <taxon>Pentapetalae</taxon>
        <taxon>asterids</taxon>
        <taxon>campanulids</taxon>
        <taxon>Asterales</taxon>
        <taxon>Asteraceae</taxon>
        <taxon>Cichorioideae</taxon>
        <taxon>Cichorieae</taxon>
        <taxon>Cichoriinae</taxon>
        <taxon>Cichorium</taxon>
    </lineage>
</organism>
<comment type="caution">
    <text evidence="1">The sequence shown here is derived from an EMBL/GenBank/DDBJ whole genome shotgun (WGS) entry which is preliminary data.</text>
</comment>
<proteinExistence type="predicted"/>
<evidence type="ECO:0000313" key="1">
    <source>
        <dbReference type="EMBL" id="KAI3701352.1"/>
    </source>
</evidence>
<gene>
    <name evidence="1" type="ORF">L2E82_46006</name>
</gene>